<dbReference type="GO" id="GO:0004022">
    <property type="term" value="F:alcohol dehydrogenase (NAD+) activity"/>
    <property type="evidence" value="ECO:0007669"/>
    <property type="project" value="TreeGrafter"/>
</dbReference>
<feature type="domain" description="Fe-containing alcohol dehydrogenase-like C-terminal" evidence="3">
    <location>
        <begin position="171"/>
        <end position="368"/>
    </location>
</feature>
<dbReference type="FunFam" id="3.40.50.1970:FF:000003">
    <property type="entry name" value="Alcohol dehydrogenase, iron-containing"/>
    <property type="match status" value="1"/>
</dbReference>
<dbReference type="SUPFAM" id="SSF56796">
    <property type="entry name" value="Dehydroquinate synthase-like"/>
    <property type="match status" value="1"/>
</dbReference>
<dbReference type="InterPro" id="IPR001670">
    <property type="entry name" value="ADH_Fe/GldA"/>
</dbReference>
<dbReference type="PROSITE" id="PS00913">
    <property type="entry name" value="ADH_IRON_1"/>
    <property type="match status" value="1"/>
</dbReference>
<dbReference type="PANTHER" id="PTHR11496">
    <property type="entry name" value="ALCOHOL DEHYDROGENASE"/>
    <property type="match status" value="1"/>
</dbReference>
<organism evidence="4 5">
    <name type="scientific">Collinsella ihumii</name>
    <dbReference type="NCBI Taxonomy" id="1720204"/>
    <lineage>
        <taxon>Bacteria</taxon>
        <taxon>Bacillati</taxon>
        <taxon>Actinomycetota</taxon>
        <taxon>Coriobacteriia</taxon>
        <taxon>Coriobacteriales</taxon>
        <taxon>Coriobacteriaceae</taxon>
        <taxon>Collinsella</taxon>
    </lineage>
</organism>
<dbReference type="Pfam" id="PF25137">
    <property type="entry name" value="ADH_Fe_C"/>
    <property type="match status" value="1"/>
</dbReference>
<evidence type="ECO:0000313" key="5">
    <source>
        <dbReference type="Proteomes" id="UP000746751"/>
    </source>
</evidence>
<dbReference type="EMBL" id="DYVF01000039">
    <property type="protein sequence ID" value="HJG30860.1"/>
    <property type="molecule type" value="Genomic_DNA"/>
</dbReference>
<dbReference type="Proteomes" id="UP000746751">
    <property type="component" value="Unassembled WGS sequence"/>
</dbReference>
<protein>
    <submittedName>
        <fullName evidence="4">Iron-containing alcohol dehydrogenase</fullName>
    </submittedName>
</protein>
<dbReference type="Gene3D" id="3.40.50.1970">
    <property type="match status" value="1"/>
</dbReference>
<dbReference type="FunFam" id="1.20.1090.10:FF:000001">
    <property type="entry name" value="Aldehyde-alcohol dehydrogenase"/>
    <property type="match status" value="1"/>
</dbReference>
<reference evidence="4" key="2">
    <citation type="submission" date="2021-09" db="EMBL/GenBank/DDBJ databases">
        <authorList>
            <person name="Gilroy R."/>
        </authorList>
    </citation>
    <scope>NUCLEOTIDE SEQUENCE</scope>
    <source>
        <strain evidence="4">ChiGjej2B2-7701</strain>
    </source>
</reference>
<accession>A0A921INX9</accession>
<name>A0A921INX9_9ACTN</name>
<proteinExistence type="predicted"/>
<dbReference type="AlphaFoldDB" id="A0A921INX9"/>
<dbReference type="InterPro" id="IPR018211">
    <property type="entry name" value="ADH_Fe_CS"/>
</dbReference>
<dbReference type="CDD" id="cd08180">
    <property type="entry name" value="PDD"/>
    <property type="match status" value="1"/>
</dbReference>
<keyword evidence="1" id="KW-0560">Oxidoreductase</keyword>
<evidence type="ECO:0000259" key="3">
    <source>
        <dbReference type="Pfam" id="PF25137"/>
    </source>
</evidence>
<gene>
    <name evidence="4" type="ORF">K8U80_05635</name>
</gene>
<dbReference type="InterPro" id="IPR039697">
    <property type="entry name" value="Alcohol_dehydrogenase_Fe"/>
</dbReference>
<evidence type="ECO:0000259" key="2">
    <source>
        <dbReference type="Pfam" id="PF00465"/>
    </source>
</evidence>
<dbReference type="GO" id="GO:0046872">
    <property type="term" value="F:metal ion binding"/>
    <property type="evidence" value="ECO:0007669"/>
    <property type="project" value="InterPro"/>
</dbReference>
<feature type="domain" description="Alcohol dehydrogenase iron-type/glycerol dehydrogenase GldA" evidence="2">
    <location>
        <begin position="9"/>
        <end position="160"/>
    </location>
</feature>
<sequence>MDTFVLGAQIASGAGALDKLLELSCDRAAVVCDPFMAKSGASHQVTDRLDKIGCTWELFDRVVPDPTVDVVSACVSLFMEVRPTCVVALGGGSAIDTAKAASYIYTRTAKVERPLFVAVPTTSGTGSEVTSFSVISDPEAGVKYPIVSDELLPDHAILDPELTRTVPPVVTADTGLDVLTHALEAYVATDATDMSDALAEKAAAVVFECLEHVVEHGDDIVARERMHNASCMAGVAFNNAGLGLCHAMAHALGAQVHLPHGRCNALLLPHTIRFNAKDPAVCARYARIAARVGCCCHTDVVAVEGLVRKIEQLMRAVHVAPVIEDEERRALAREKIDVMVANAQKDRCMPTNPVTATPEQIAELYRSIC</sequence>
<evidence type="ECO:0000256" key="1">
    <source>
        <dbReference type="ARBA" id="ARBA00023002"/>
    </source>
</evidence>
<dbReference type="Gene3D" id="1.20.1090.10">
    <property type="entry name" value="Dehydroquinate synthase-like - alpha domain"/>
    <property type="match status" value="1"/>
</dbReference>
<evidence type="ECO:0000313" key="4">
    <source>
        <dbReference type="EMBL" id="HJG30860.1"/>
    </source>
</evidence>
<dbReference type="Pfam" id="PF00465">
    <property type="entry name" value="Fe-ADH"/>
    <property type="match status" value="1"/>
</dbReference>
<reference evidence="4" key="1">
    <citation type="journal article" date="2021" name="PeerJ">
        <title>Extensive microbial diversity within the chicken gut microbiome revealed by metagenomics and culture.</title>
        <authorList>
            <person name="Gilroy R."/>
            <person name="Ravi A."/>
            <person name="Getino M."/>
            <person name="Pursley I."/>
            <person name="Horton D.L."/>
            <person name="Alikhan N.F."/>
            <person name="Baker D."/>
            <person name="Gharbi K."/>
            <person name="Hall N."/>
            <person name="Watson M."/>
            <person name="Adriaenssens E.M."/>
            <person name="Foster-Nyarko E."/>
            <person name="Jarju S."/>
            <person name="Secka A."/>
            <person name="Antonio M."/>
            <person name="Oren A."/>
            <person name="Chaudhuri R.R."/>
            <person name="La Ragione R."/>
            <person name="Hildebrand F."/>
            <person name="Pallen M.J."/>
        </authorList>
    </citation>
    <scope>NUCLEOTIDE SEQUENCE</scope>
    <source>
        <strain evidence="4">ChiGjej2B2-7701</strain>
    </source>
</reference>
<dbReference type="InterPro" id="IPR056798">
    <property type="entry name" value="ADH_Fe_C"/>
</dbReference>
<dbReference type="PANTHER" id="PTHR11496:SF83">
    <property type="entry name" value="HYDROXYACID-OXOACID TRANSHYDROGENASE, MITOCHONDRIAL"/>
    <property type="match status" value="1"/>
</dbReference>
<comment type="caution">
    <text evidence="4">The sequence shown here is derived from an EMBL/GenBank/DDBJ whole genome shotgun (WGS) entry which is preliminary data.</text>
</comment>
<dbReference type="PROSITE" id="PS00060">
    <property type="entry name" value="ADH_IRON_2"/>
    <property type="match status" value="1"/>
</dbReference>